<keyword evidence="1" id="KW-0812">Transmembrane</keyword>
<dbReference type="Proteomes" id="UP001279734">
    <property type="component" value="Unassembled WGS sequence"/>
</dbReference>
<dbReference type="AlphaFoldDB" id="A0AAD3Y721"/>
<evidence type="ECO:0000313" key="3">
    <source>
        <dbReference type="EMBL" id="GMH31753.1"/>
    </source>
</evidence>
<feature type="transmembrane region" description="Helical" evidence="1">
    <location>
        <begin position="81"/>
        <end position="107"/>
    </location>
</feature>
<dbReference type="EMBL" id="BSYO01000041">
    <property type="protein sequence ID" value="GMH31753.1"/>
    <property type="molecule type" value="Genomic_DNA"/>
</dbReference>
<organism evidence="3 4">
    <name type="scientific">Nepenthes gracilis</name>
    <name type="common">Slender pitcher plant</name>
    <dbReference type="NCBI Taxonomy" id="150966"/>
    <lineage>
        <taxon>Eukaryota</taxon>
        <taxon>Viridiplantae</taxon>
        <taxon>Streptophyta</taxon>
        <taxon>Embryophyta</taxon>
        <taxon>Tracheophyta</taxon>
        <taxon>Spermatophyta</taxon>
        <taxon>Magnoliopsida</taxon>
        <taxon>eudicotyledons</taxon>
        <taxon>Gunneridae</taxon>
        <taxon>Pentapetalae</taxon>
        <taxon>Caryophyllales</taxon>
        <taxon>Nepenthaceae</taxon>
        <taxon>Nepenthes</taxon>
    </lineage>
</organism>
<proteinExistence type="predicted"/>
<gene>
    <name evidence="3" type="ORF">Nepgr_033597</name>
</gene>
<reference evidence="3" key="1">
    <citation type="submission" date="2023-05" db="EMBL/GenBank/DDBJ databases">
        <title>Nepenthes gracilis genome sequencing.</title>
        <authorList>
            <person name="Fukushima K."/>
        </authorList>
    </citation>
    <scope>NUCLEOTIDE SEQUENCE</scope>
    <source>
        <strain evidence="3">SING2019-196</strain>
    </source>
</reference>
<evidence type="ECO:0000313" key="4">
    <source>
        <dbReference type="Proteomes" id="UP001279734"/>
    </source>
</evidence>
<feature type="transmembrane region" description="Helical" evidence="1">
    <location>
        <begin position="46"/>
        <end position="69"/>
    </location>
</feature>
<accession>A0AAD3Y721</accession>
<keyword evidence="1" id="KW-0472">Membrane</keyword>
<keyword evidence="2" id="KW-0732">Signal</keyword>
<evidence type="ECO:0000256" key="1">
    <source>
        <dbReference type="SAM" id="Phobius"/>
    </source>
</evidence>
<protein>
    <submittedName>
        <fullName evidence="3">Uncharacterized protein</fullName>
    </submittedName>
</protein>
<comment type="caution">
    <text evidence="3">The sequence shown here is derived from an EMBL/GenBank/DDBJ whole genome shotgun (WGS) entry which is preliminary data.</text>
</comment>
<evidence type="ECO:0000256" key="2">
    <source>
        <dbReference type="SAM" id="SignalP"/>
    </source>
</evidence>
<keyword evidence="1" id="KW-1133">Transmembrane helix</keyword>
<feature type="chain" id="PRO_5042038281" evidence="2">
    <location>
        <begin position="20"/>
        <end position="116"/>
    </location>
</feature>
<keyword evidence="4" id="KW-1185">Reference proteome</keyword>
<sequence>MVGFCYLVVWLHWVVSSHTANSWNRGPGRCLDLWQRINLVGSSFAALKRLGIEYVLAGLGSALVCLKLSCLRRTSLCSASLGMAVLLPVGVFGMPLLLYVTTLWFLMMGWGFRWNG</sequence>
<name>A0AAD3Y721_NEPGR</name>
<feature type="signal peptide" evidence="2">
    <location>
        <begin position="1"/>
        <end position="19"/>
    </location>
</feature>